<dbReference type="RefSeq" id="WP_207567505.1">
    <property type="nucleotide sequence ID" value="NZ_CP071446.1"/>
</dbReference>
<evidence type="ECO:0000313" key="1">
    <source>
        <dbReference type="EMBL" id="QTA38788.1"/>
    </source>
</evidence>
<evidence type="ECO:0000313" key="2">
    <source>
        <dbReference type="Proteomes" id="UP000671862"/>
    </source>
</evidence>
<dbReference type="Proteomes" id="UP000671862">
    <property type="component" value="Chromosome"/>
</dbReference>
<proteinExistence type="predicted"/>
<keyword evidence="2" id="KW-1185">Reference proteome</keyword>
<dbReference type="EMBL" id="CP071446">
    <property type="protein sequence ID" value="QTA38788.1"/>
    <property type="molecule type" value="Genomic_DNA"/>
</dbReference>
<reference evidence="1 2" key="1">
    <citation type="submission" date="2021-03" db="EMBL/GenBank/DDBJ databases">
        <title>Thermosipho ferrireducens sp.nov., an anaerobic thermophilic iron-reducing bacterium isolated from a deep-sea hydrothermal sulfide deposits.</title>
        <authorList>
            <person name="Zeng X."/>
            <person name="Chen Y."/>
            <person name="Shao Z."/>
        </authorList>
    </citation>
    <scope>NUCLEOTIDE SEQUENCE [LARGE SCALE GENOMIC DNA]</scope>
    <source>
        <strain evidence="1 2">JL129W03</strain>
    </source>
</reference>
<sequence length="206" mass="24720">MFGVNINIEFYFKFPFLLDSRRLQNLKFTFDKIGFEYYNFFGFFAKKKFRSENGCYILGKSFISIKTLYCEKLSSTIPRLLNYNFFGKERPQNVFVKKIEQFYEGYLISQVKQYSGNQIIMSESIRKKLIEKYRRIFNKEPDNNSFLIIFRESKKEKFKKIYLYGSSELIYLANILGLDSDSGFSGYIMGNQDFRKNNRYIMEGFF</sequence>
<accession>A0ABX7S870</accession>
<name>A0ABX7S870_9BACT</name>
<organism evidence="1 2">
    <name type="scientific">Thermosipho ferrireducens</name>
    <dbReference type="NCBI Taxonomy" id="2571116"/>
    <lineage>
        <taxon>Bacteria</taxon>
        <taxon>Thermotogati</taxon>
        <taxon>Thermotogota</taxon>
        <taxon>Thermotogae</taxon>
        <taxon>Thermotogales</taxon>
        <taxon>Fervidobacteriaceae</taxon>
        <taxon>Thermosipho</taxon>
    </lineage>
</organism>
<protein>
    <submittedName>
        <fullName evidence="1">Uncharacterized protein</fullName>
    </submittedName>
</protein>
<gene>
    <name evidence="1" type="ORF">JYK00_04580</name>
</gene>